<dbReference type="AlphaFoldDB" id="A0A2K1IBX4"/>
<dbReference type="InParanoid" id="A0A2K1IBX4"/>
<reference evidence="2" key="3">
    <citation type="submission" date="2020-12" db="UniProtKB">
        <authorList>
            <consortium name="EnsemblPlants"/>
        </authorList>
    </citation>
    <scope>IDENTIFICATION</scope>
</reference>
<dbReference type="Gramene" id="Pp3c26_5630V3.2">
    <property type="protein sequence ID" value="PAC:32917585.CDS.1"/>
    <property type="gene ID" value="Pp3c26_5630"/>
</dbReference>
<dbReference type="Proteomes" id="UP000006727">
    <property type="component" value="Chromosome 26"/>
</dbReference>
<reference evidence="1 3" key="1">
    <citation type="journal article" date="2008" name="Science">
        <title>The Physcomitrella genome reveals evolutionary insights into the conquest of land by plants.</title>
        <authorList>
            <person name="Rensing S."/>
            <person name="Lang D."/>
            <person name="Zimmer A."/>
            <person name="Terry A."/>
            <person name="Salamov A."/>
            <person name="Shapiro H."/>
            <person name="Nishiyama T."/>
            <person name="Perroud P.-F."/>
            <person name="Lindquist E."/>
            <person name="Kamisugi Y."/>
            <person name="Tanahashi T."/>
            <person name="Sakakibara K."/>
            <person name="Fujita T."/>
            <person name="Oishi K."/>
            <person name="Shin-I T."/>
            <person name="Kuroki Y."/>
            <person name="Toyoda A."/>
            <person name="Suzuki Y."/>
            <person name="Hashimoto A."/>
            <person name="Yamaguchi K."/>
            <person name="Sugano A."/>
            <person name="Kohara Y."/>
            <person name="Fujiyama A."/>
            <person name="Anterola A."/>
            <person name="Aoki S."/>
            <person name="Ashton N."/>
            <person name="Barbazuk W.B."/>
            <person name="Barker E."/>
            <person name="Bennetzen J."/>
            <person name="Bezanilla M."/>
            <person name="Blankenship R."/>
            <person name="Cho S.H."/>
            <person name="Dutcher S."/>
            <person name="Estelle M."/>
            <person name="Fawcett J.A."/>
            <person name="Gundlach H."/>
            <person name="Hanada K."/>
            <person name="Heyl A."/>
            <person name="Hicks K.A."/>
            <person name="Hugh J."/>
            <person name="Lohr M."/>
            <person name="Mayer K."/>
            <person name="Melkozernov A."/>
            <person name="Murata T."/>
            <person name="Nelson D."/>
            <person name="Pils B."/>
            <person name="Prigge M."/>
            <person name="Reiss B."/>
            <person name="Renner T."/>
            <person name="Rombauts S."/>
            <person name="Rushton P."/>
            <person name="Sanderfoot A."/>
            <person name="Schween G."/>
            <person name="Shiu S.-H."/>
            <person name="Stueber K."/>
            <person name="Theodoulou F.L."/>
            <person name="Tu H."/>
            <person name="Van de Peer Y."/>
            <person name="Verrier P.J."/>
            <person name="Waters E."/>
            <person name="Wood A."/>
            <person name="Yang L."/>
            <person name="Cove D."/>
            <person name="Cuming A."/>
            <person name="Hasebe M."/>
            <person name="Lucas S."/>
            <person name="Mishler D.B."/>
            <person name="Reski R."/>
            <person name="Grigoriev I."/>
            <person name="Quatrano R.S."/>
            <person name="Boore J.L."/>
        </authorList>
    </citation>
    <scope>NUCLEOTIDE SEQUENCE [LARGE SCALE GENOMIC DNA]</scope>
    <source>
        <strain evidence="2 3">cv. Gransden 2004</strain>
    </source>
</reference>
<dbReference type="EnsemblPlants" id="Pp3c26_5630V3.1">
    <property type="protein sequence ID" value="PAC:32917584.CDS.1"/>
    <property type="gene ID" value="Pp3c26_5630"/>
</dbReference>
<evidence type="ECO:0000313" key="2">
    <source>
        <dbReference type="EnsemblPlants" id="PAC:32917584.CDS.1"/>
    </source>
</evidence>
<sequence length="52" mass="6048">MVTVYSIIHVNVLLLDSITSLLIENGVYRSVCFFQWLKRISFLIFTEPTTIL</sequence>
<dbReference type="Gramene" id="Pp3c26_5630V3.1">
    <property type="protein sequence ID" value="PAC:32917584.CDS.1"/>
    <property type="gene ID" value="Pp3c26_5630"/>
</dbReference>
<evidence type="ECO:0000313" key="1">
    <source>
        <dbReference type="EMBL" id="PNR26790.1"/>
    </source>
</evidence>
<gene>
    <name evidence="1" type="ORF">PHYPA_030271</name>
</gene>
<accession>A0A2K1IBX4</accession>
<protein>
    <submittedName>
        <fullName evidence="1 2">Uncharacterized protein</fullName>
    </submittedName>
</protein>
<keyword evidence="3" id="KW-1185">Reference proteome</keyword>
<reference evidence="1 3" key="2">
    <citation type="journal article" date="2018" name="Plant J.">
        <title>The Physcomitrella patens chromosome-scale assembly reveals moss genome structure and evolution.</title>
        <authorList>
            <person name="Lang D."/>
            <person name="Ullrich K.K."/>
            <person name="Murat F."/>
            <person name="Fuchs J."/>
            <person name="Jenkins J."/>
            <person name="Haas F.B."/>
            <person name="Piednoel M."/>
            <person name="Gundlach H."/>
            <person name="Van Bel M."/>
            <person name="Meyberg R."/>
            <person name="Vives C."/>
            <person name="Morata J."/>
            <person name="Symeonidi A."/>
            <person name="Hiss M."/>
            <person name="Muchero W."/>
            <person name="Kamisugi Y."/>
            <person name="Saleh O."/>
            <person name="Blanc G."/>
            <person name="Decker E.L."/>
            <person name="van Gessel N."/>
            <person name="Grimwood J."/>
            <person name="Hayes R.D."/>
            <person name="Graham S.W."/>
            <person name="Gunter L.E."/>
            <person name="McDaniel S.F."/>
            <person name="Hoernstein S.N.W."/>
            <person name="Larsson A."/>
            <person name="Li F.W."/>
            <person name="Perroud P.F."/>
            <person name="Phillips J."/>
            <person name="Ranjan P."/>
            <person name="Rokshar D.S."/>
            <person name="Rothfels C.J."/>
            <person name="Schneider L."/>
            <person name="Shu S."/>
            <person name="Stevenson D.W."/>
            <person name="Thummler F."/>
            <person name="Tillich M."/>
            <person name="Villarreal Aguilar J.C."/>
            <person name="Widiez T."/>
            <person name="Wong G.K."/>
            <person name="Wymore A."/>
            <person name="Zhang Y."/>
            <person name="Zimmer A.D."/>
            <person name="Quatrano R.S."/>
            <person name="Mayer K.F.X."/>
            <person name="Goodstein D."/>
            <person name="Casacuberta J.M."/>
            <person name="Vandepoele K."/>
            <person name="Reski R."/>
            <person name="Cuming A.C."/>
            <person name="Tuskan G.A."/>
            <person name="Maumus F."/>
            <person name="Salse J."/>
            <person name="Schmutz J."/>
            <person name="Rensing S.A."/>
        </authorList>
    </citation>
    <scope>NUCLEOTIDE SEQUENCE [LARGE SCALE GENOMIC DNA]</scope>
    <source>
        <strain evidence="2 3">cv. Gransden 2004</strain>
    </source>
</reference>
<dbReference type="EMBL" id="ABEU02000026">
    <property type="protein sequence ID" value="PNR26790.1"/>
    <property type="molecule type" value="Genomic_DNA"/>
</dbReference>
<dbReference type="EnsemblPlants" id="Pp3c26_5630V3.2">
    <property type="protein sequence ID" value="PAC:32917585.CDS.1"/>
    <property type="gene ID" value="Pp3c26_5630"/>
</dbReference>
<evidence type="ECO:0000313" key="3">
    <source>
        <dbReference type="Proteomes" id="UP000006727"/>
    </source>
</evidence>
<organism evidence="1">
    <name type="scientific">Physcomitrium patens</name>
    <name type="common">Spreading-leaved earth moss</name>
    <name type="synonym">Physcomitrella patens</name>
    <dbReference type="NCBI Taxonomy" id="3218"/>
    <lineage>
        <taxon>Eukaryota</taxon>
        <taxon>Viridiplantae</taxon>
        <taxon>Streptophyta</taxon>
        <taxon>Embryophyta</taxon>
        <taxon>Bryophyta</taxon>
        <taxon>Bryophytina</taxon>
        <taxon>Bryopsida</taxon>
        <taxon>Funariidae</taxon>
        <taxon>Funariales</taxon>
        <taxon>Funariaceae</taxon>
        <taxon>Physcomitrium</taxon>
    </lineage>
</organism>
<proteinExistence type="predicted"/>
<name>A0A2K1IBX4_PHYPA</name>